<evidence type="ECO:0008006" key="3">
    <source>
        <dbReference type="Google" id="ProtNLM"/>
    </source>
</evidence>
<dbReference type="AlphaFoldDB" id="A0A6J4QXI4"/>
<proteinExistence type="predicted"/>
<dbReference type="Pfam" id="PF13469">
    <property type="entry name" value="Sulfotransfer_3"/>
    <property type="match status" value="1"/>
</dbReference>
<gene>
    <name evidence="2" type="ORF">AVDCRST_MAG28-1235</name>
</gene>
<name>A0A6J4QXI4_9ACTN</name>
<sequence>MKLLFVSGPARSGTTAFADYLNQHQEILVCRERYKYVPRKIDSSFFTFDRILDYEPQQRSGETNIPLEYHAELLARKDPAKLKWIGDKHPGYARLLPAIYLNNPGASFILTYRPIEEVVESFDARSKNPEDVWLGGKNGFEMGVEFWNRTMRSTREFIESGLNPKVLIVSYHDFFYRNEDCIPLISRFLDLEFDDSIRKAWREMSREFEGERRAKEPFSEEQVALIEKRKDHVAEQWVLDRIEEQWRELDGYTAADRGTSSQPRIFGASLEREETETAIQVRRTWELEHQIQSLKSSLSKEQRRTELLQKKNQDLKHQMQEIQGSRSWKLLGKIGRLRAKMLGKKKG</sequence>
<dbReference type="SUPFAM" id="SSF52540">
    <property type="entry name" value="P-loop containing nucleoside triphosphate hydrolases"/>
    <property type="match status" value="1"/>
</dbReference>
<reference evidence="2" key="1">
    <citation type="submission" date="2020-02" db="EMBL/GenBank/DDBJ databases">
        <authorList>
            <person name="Meier V. D."/>
        </authorList>
    </citation>
    <scope>NUCLEOTIDE SEQUENCE</scope>
    <source>
        <strain evidence="2">AVDCRST_MAG28</strain>
    </source>
</reference>
<evidence type="ECO:0000313" key="2">
    <source>
        <dbReference type="EMBL" id="CAA9450731.1"/>
    </source>
</evidence>
<keyword evidence="1" id="KW-0175">Coiled coil</keyword>
<protein>
    <recommendedName>
        <fullName evidence="3">Sulfotransferase domain-containing protein</fullName>
    </recommendedName>
</protein>
<feature type="coiled-coil region" evidence="1">
    <location>
        <begin position="291"/>
        <end position="325"/>
    </location>
</feature>
<accession>A0A6J4QXI4</accession>
<organism evidence="2">
    <name type="scientific">uncultured Rubrobacteraceae bacterium</name>
    <dbReference type="NCBI Taxonomy" id="349277"/>
    <lineage>
        <taxon>Bacteria</taxon>
        <taxon>Bacillati</taxon>
        <taxon>Actinomycetota</taxon>
        <taxon>Rubrobacteria</taxon>
        <taxon>Rubrobacterales</taxon>
        <taxon>Rubrobacteraceae</taxon>
        <taxon>environmental samples</taxon>
    </lineage>
</organism>
<dbReference type="InterPro" id="IPR027417">
    <property type="entry name" value="P-loop_NTPase"/>
</dbReference>
<evidence type="ECO:0000256" key="1">
    <source>
        <dbReference type="SAM" id="Coils"/>
    </source>
</evidence>
<dbReference type="EMBL" id="CADCVE010000029">
    <property type="protein sequence ID" value="CAA9450731.1"/>
    <property type="molecule type" value="Genomic_DNA"/>
</dbReference>
<dbReference type="Gene3D" id="3.40.50.300">
    <property type="entry name" value="P-loop containing nucleotide triphosphate hydrolases"/>
    <property type="match status" value="1"/>
</dbReference>